<dbReference type="InterPro" id="IPR010562">
    <property type="entry name" value="Haemolymph_juvenile_hormone-bd"/>
</dbReference>
<evidence type="ECO:0000313" key="6">
    <source>
        <dbReference type="Proteomes" id="UP001168972"/>
    </source>
</evidence>
<keyword evidence="1 4" id="KW-0732">Signal</keyword>
<evidence type="ECO:0000256" key="1">
    <source>
        <dbReference type="ARBA" id="ARBA00022729"/>
    </source>
</evidence>
<sequence>MAQIIIAFIAIFLLSVSAVDLPEFLHVCNRNDPNIGKCISDSVMHIRPYLVEGVPQYNIPSLEPLFLKELVASESQNGIRISANNVKAYGASDFTVGRMIVDMDKLEFDFDIHLPHLYFVGEYEIDGKVLLLPITGNGQMNGNITGVIGTVTFKASSDPDDTGVQQFRIVDFKLKVTVTNGNLKLDNLFGGDGIIGDVINNAINSNFDTFIRELMPLVELALGKAFDDIASGIVRVFTFDQLFPN</sequence>
<dbReference type="PANTHER" id="PTHR11008">
    <property type="entry name" value="PROTEIN TAKEOUT-LIKE PROTEIN"/>
    <property type="match status" value="1"/>
</dbReference>
<dbReference type="AlphaFoldDB" id="A0AA39L2B7"/>
<dbReference type="SMART" id="SM00700">
    <property type="entry name" value="JHBP"/>
    <property type="match status" value="1"/>
</dbReference>
<gene>
    <name evidence="5" type="ORF">PV327_000430</name>
</gene>
<dbReference type="Pfam" id="PF06585">
    <property type="entry name" value="JHBP"/>
    <property type="match status" value="1"/>
</dbReference>
<comment type="similarity">
    <text evidence="3">Belongs to the TO family.</text>
</comment>
<dbReference type="GO" id="GO:0007623">
    <property type="term" value="P:circadian rhythm"/>
    <property type="evidence" value="ECO:0007669"/>
    <property type="project" value="UniProtKB-ARBA"/>
</dbReference>
<name>A0AA39L2B7_MICHY</name>
<organism evidence="5 6">
    <name type="scientific">Microctonus hyperodae</name>
    <name type="common">Parasitoid wasp</name>
    <dbReference type="NCBI Taxonomy" id="165561"/>
    <lineage>
        <taxon>Eukaryota</taxon>
        <taxon>Metazoa</taxon>
        <taxon>Ecdysozoa</taxon>
        <taxon>Arthropoda</taxon>
        <taxon>Hexapoda</taxon>
        <taxon>Insecta</taxon>
        <taxon>Pterygota</taxon>
        <taxon>Neoptera</taxon>
        <taxon>Endopterygota</taxon>
        <taxon>Hymenoptera</taxon>
        <taxon>Apocrita</taxon>
        <taxon>Ichneumonoidea</taxon>
        <taxon>Braconidae</taxon>
        <taxon>Euphorinae</taxon>
        <taxon>Microctonus</taxon>
    </lineage>
</organism>
<reference evidence="5" key="1">
    <citation type="journal article" date="2023" name="bioRxiv">
        <title>Scaffold-level genome assemblies of two parasitoid biocontrol wasps reveal the parthenogenesis mechanism and an associated novel virus.</title>
        <authorList>
            <person name="Inwood S."/>
            <person name="Skelly J."/>
            <person name="Guhlin J."/>
            <person name="Harrop T."/>
            <person name="Goldson S."/>
            <person name="Dearden P."/>
        </authorList>
    </citation>
    <scope>NUCLEOTIDE SEQUENCE</scope>
    <source>
        <strain evidence="5">Lincoln</strain>
        <tissue evidence="5">Whole body</tissue>
    </source>
</reference>
<reference evidence="5" key="2">
    <citation type="submission" date="2023-03" db="EMBL/GenBank/DDBJ databases">
        <authorList>
            <person name="Inwood S.N."/>
            <person name="Skelly J.G."/>
            <person name="Guhlin J."/>
            <person name="Harrop T.W.R."/>
            <person name="Goldson S.G."/>
            <person name="Dearden P.K."/>
        </authorList>
    </citation>
    <scope>NUCLEOTIDE SEQUENCE</scope>
    <source>
        <strain evidence="5">Lincoln</strain>
        <tissue evidence="5">Whole body</tissue>
    </source>
</reference>
<evidence type="ECO:0000256" key="3">
    <source>
        <dbReference type="ARBA" id="ARBA00060902"/>
    </source>
</evidence>
<dbReference type="Proteomes" id="UP001168972">
    <property type="component" value="Unassembled WGS sequence"/>
</dbReference>
<comment type="caution">
    <text evidence="5">The sequence shown here is derived from an EMBL/GenBank/DDBJ whole genome shotgun (WGS) entry which is preliminary data.</text>
</comment>
<proteinExistence type="inferred from homology"/>
<dbReference type="GO" id="GO:0005615">
    <property type="term" value="C:extracellular space"/>
    <property type="evidence" value="ECO:0007669"/>
    <property type="project" value="TreeGrafter"/>
</dbReference>
<dbReference type="InterPro" id="IPR038606">
    <property type="entry name" value="To_sf"/>
</dbReference>
<dbReference type="FunFam" id="3.15.10.30:FF:000001">
    <property type="entry name" value="Takeout-like protein 1"/>
    <property type="match status" value="1"/>
</dbReference>
<evidence type="ECO:0000313" key="5">
    <source>
        <dbReference type="EMBL" id="KAK0182276.1"/>
    </source>
</evidence>
<evidence type="ECO:0000256" key="2">
    <source>
        <dbReference type="ARBA" id="ARBA00023108"/>
    </source>
</evidence>
<keyword evidence="6" id="KW-1185">Reference proteome</keyword>
<protein>
    <submittedName>
        <fullName evidence="5">Uncharacterized protein</fullName>
    </submittedName>
</protein>
<dbReference type="Gene3D" id="3.15.10.30">
    <property type="entry name" value="Haemolymph juvenile hormone binding protein"/>
    <property type="match status" value="1"/>
</dbReference>
<keyword evidence="2" id="KW-0090">Biological rhythms</keyword>
<accession>A0AA39L2B7</accession>
<feature type="signal peptide" evidence="4">
    <location>
        <begin position="1"/>
        <end position="18"/>
    </location>
</feature>
<dbReference type="EMBL" id="JAQQBR010000001">
    <property type="protein sequence ID" value="KAK0182276.1"/>
    <property type="molecule type" value="Genomic_DNA"/>
</dbReference>
<feature type="chain" id="PRO_5041240151" evidence="4">
    <location>
        <begin position="19"/>
        <end position="245"/>
    </location>
</feature>
<evidence type="ECO:0000256" key="4">
    <source>
        <dbReference type="SAM" id="SignalP"/>
    </source>
</evidence>
<dbReference type="PANTHER" id="PTHR11008:SF14">
    <property type="entry name" value="CIRCADIAN CLOCK-CONTROLLED PROTEIN-LIKE PROTEIN"/>
    <property type="match status" value="1"/>
</dbReference>